<proteinExistence type="predicted"/>
<reference evidence="3 5" key="2">
    <citation type="submission" date="2019-01" db="EMBL/GenBank/DDBJ databases">
        <title>High-quality-draft genome sequences of five non-tuberculosis mycobacteriaceae isolated from a nosocomial environment.</title>
        <authorList>
            <person name="Tiago I."/>
            <person name="Alarico S."/>
            <person name="Pereira S.G."/>
            <person name="Coelho C."/>
            <person name="Maranha A."/>
            <person name="Empadinhas N."/>
        </authorList>
    </citation>
    <scope>NUCLEOTIDE SEQUENCE [LARGE SCALE GENOMIC DNA]</scope>
    <source>
        <strain evidence="3 5">22DIII</strain>
    </source>
</reference>
<evidence type="ECO:0000313" key="5">
    <source>
        <dbReference type="Proteomes" id="UP000294952"/>
    </source>
</evidence>
<organism evidence="2 4">
    <name type="scientific">Mycolicibacterium obuense</name>
    <dbReference type="NCBI Taxonomy" id="1807"/>
    <lineage>
        <taxon>Bacteria</taxon>
        <taxon>Bacillati</taxon>
        <taxon>Actinomycetota</taxon>
        <taxon>Actinomycetes</taxon>
        <taxon>Mycobacteriales</taxon>
        <taxon>Mycobacteriaceae</taxon>
        <taxon>Mycolicibacterium</taxon>
    </lineage>
</organism>
<gene>
    <name evidence="3" type="ORF">EUA04_13330</name>
    <name evidence="2" type="ORF">WN67_12715</name>
</gene>
<dbReference type="EMBL" id="SDLP01000003">
    <property type="protein sequence ID" value="TDL08419.1"/>
    <property type="molecule type" value="Genomic_DNA"/>
</dbReference>
<protein>
    <submittedName>
        <fullName evidence="2">Uncharacterized protein</fullName>
    </submittedName>
</protein>
<dbReference type="Proteomes" id="UP000034150">
    <property type="component" value="Unassembled WGS sequence"/>
</dbReference>
<evidence type="ECO:0000313" key="4">
    <source>
        <dbReference type="Proteomes" id="UP000034150"/>
    </source>
</evidence>
<reference evidence="2 4" key="1">
    <citation type="submission" date="2015-04" db="EMBL/GenBank/DDBJ databases">
        <title>Genome sequence of Mycobacterium obuense UC1.</title>
        <authorList>
            <person name="Greninger A.L."/>
            <person name="Cunningham G."/>
            <person name="Chiu C.Y."/>
            <person name="Miller S."/>
        </authorList>
    </citation>
    <scope>NUCLEOTIDE SEQUENCE [LARGE SCALE GENOMIC DNA]</scope>
    <source>
        <strain evidence="2 4">UC1</strain>
    </source>
</reference>
<name>A0A0M2JY71_9MYCO</name>
<evidence type="ECO:0000313" key="2">
    <source>
        <dbReference type="EMBL" id="KKF01583.1"/>
    </source>
</evidence>
<dbReference type="PATRIC" id="fig|1807.13.peg.3772"/>
<accession>A0A0M2JY71</accession>
<dbReference type="RefSeq" id="WP_046363389.1">
    <property type="nucleotide sequence ID" value="NZ_CALTXN010000003.1"/>
</dbReference>
<sequence length="242" mass="26425">MTYPSGVMAKNRTYAAQAAEHPQPRRRYSQADHRERRRAGLPAAHYDGRWSLAREIADVLGPSAQRIAGADRPARFMRTAVSVPWVAETVHELVGVVVGMVAETDARHRTAHLASEPGQRRSAMTMLVDLAPRPALPEITDKMLKTGTWAAALTAMAEVVDPAFSELLARSHPPGAPPLRGQPSRSDLLARLLARTIDRAALALERRLDRDDHTDHSTTGKDQSDCARAKLAALGIDTEETP</sequence>
<dbReference type="AlphaFoldDB" id="A0A0M2JY71"/>
<dbReference type="Proteomes" id="UP000294952">
    <property type="component" value="Unassembled WGS sequence"/>
</dbReference>
<feature type="region of interest" description="Disordered" evidence="1">
    <location>
        <begin position="15"/>
        <end position="40"/>
    </location>
</feature>
<evidence type="ECO:0000313" key="3">
    <source>
        <dbReference type="EMBL" id="TDL08419.1"/>
    </source>
</evidence>
<dbReference type="EMBL" id="LAUZ02000046">
    <property type="protein sequence ID" value="KKF01583.1"/>
    <property type="molecule type" value="Genomic_DNA"/>
</dbReference>
<comment type="caution">
    <text evidence="2">The sequence shown here is derived from an EMBL/GenBank/DDBJ whole genome shotgun (WGS) entry which is preliminary data.</text>
</comment>
<dbReference type="OrthoDB" id="4753402at2"/>
<evidence type="ECO:0000256" key="1">
    <source>
        <dbReference type="SAM" id="MobiDB-lite"/>
    </source>
</evidence>
<keyword evidence="4" id="KW-1185">Reference proteome</keyword>